<protein>
    <submittedName>
        <fullName evidence="1">Uncharacterized protein</fullName>
    </submittedName>
</protein>
<geneLocation type="plasmid" evidence="1">
    <name>pC5.7d</name>
</geneLocation>
<accession>A0A7S5DSC8</accession>
<organism evidence="1">
    <name type="scientific">Rhizobium rhizogenes</name>
    <name type="common">Agrobacterium rhizogenes</name>
    <dbReference type="NCBI Taxonomy" id="359"/>
    <lineage>
        <taxon>Bacteria</taxon>
        <taxon>Pseudomonadati</taxon>
        <taxon>Pseudomonadota</taxon>
        <taxon>Alphaproteobacteria</taxon>
        <taxon>Hyphomicrobiales</taxon>
        <taxon>Rhizobiaceae</taxon>
        <taxon>Rhizobium/Agrobacterium group</taxon>
        <taxon>Rhizobium</taxon>
    </lineage>
</organism>
<gene>
    <name evidence="1" type="ORF">pC5.7d_650</name>
</gene>
<proteinExistence type="predicted"/>
<sequence>MSTADGAMGPVEARICLAARAATWVRELYRAKRVRGIRNAQISAARGVAESVAGMIGENLELIQEVTANSDNIAEGELVYVRDGSEDGTKGLTENGIDDLQYFFADIRTWDGGILQFLVDEQCDLEMIERVMADEVKRGLII</sequence>
<keyword evidence="1" id="KW-0614">Plasmid</keyword>
<reference evidence="1" key="1">
    <citation type="submission" date="2018-12" db="EMBL/GenBank/DDBJ databases">
        <title>Three Rhizobium rhizogenes strains isolated from the same crown gall tumor carry diverse plasmids.</title>
        <authorList>
            <person name="Pulawska J."/>
            <person name="Kuzmanovic N."/>
        </authorList>
    </citation>
    <scope>NUCLEOTIDE SEQUENCE</scope>
    <source>
        <strain evidence="1">C5.7</strain>
        <plasmid evidence="1">pC5.7d</plasmid>
    </source>
</reference>
<name>A0A7S5DSC8_RHIRH</name>
<dbReference type="AlphaFoldDB" id="A0A7S5DSC8"/>
<evidence type="ECO:0000313" key="1">
    <source>
        <dbReference type="EMBL" id="QCO89366.1"/>
    </source>
</evidence>
<dbReference type="EMBL" id="MK318970">
    <property type="protein sequence ID" value="QCO89366.1"/>
    <property type="molecule type" value="Genomic_DNA"/>
</dbReference>